<evidence type="ECO:0000256" key="14">
    <source>
        <dbReference type="PROSITE-ProRule" id="PRU00191"/>
    </source>
</evidence>
<name>A0A8S4A1K3_9EUPU</name>
<proteinExistence type="inferred from homology"/>
<comment type="cofactor">
    <cofactor evidence="1">
        <name>Zn(2+)</name>
        <dbReference type="ChEBI" id="CHEBI:29105"/>
    </cofactor>
</comment>
<dbReference type="PANTHER" id="PTHR24418">
    <property type="entry name" value="TYROSINE-PROTEIN KINASE"/>
    <property type="match status" value="1"/>
</dbReference>
<keyword evidence="4 17" id="KW-0808">Transferase</keyword>
<dbReference type="InterPro" id="IPR011009">
    <property type="entry name" value="Kinase-like_dom_sf"/>
</dbReference>
<evidence type="ECO:0000259" key="18">
    <source>
        <dbReference type="PROSITE" id="PS50001"/>
    </source>
</evidence>
<evidence type="ECO:0000256" key="7">
    <source>
        <dbReference type="ARBA" id="ARBA00022771"/>
    </source>
</evidence>
<dbReference type="EMBL" id="CAJHNH020006957">
    <property type="protein sequence ID" value="CAG5134240.1"/>
    <property type="molecule type" value="Genomic_DNA"/>
</dbReference>
<dbReference type="Pfam" id="PF00779">
    <property type="entry name" value="BTK"/>
    <property type="match status" value="1"/>
</dbReference>
<evidence type="ECO:0000256" key="15">
    <source>
        <dbReference type="PROSITE-ProRule" id="PRU00192"/>
    </source>
</evidence>
<evidence type="ECO:0000256" key="3">
    <source>
        <dbReference type="ARBA" id="ARBA00022553"/>
    </source>
</evidence>
<dbReference type="SUPFAM" id="SSF50729">
    <property type="entry name" value="PH domain-like"/>
    <property type="match status" value="1"/>
</dbReference>
<evidence type="ECO:0000259" key="20">
    <source>
        <dbReference type="PROSITE" id="PS50003"/>
    </source>
</evidence>
<evidence type="ECO:0000313" key="22">
    <source>
        <dbReference type="EMBL" id="CAG5134240.1"/>
    </source>
</evidence>
<gene>
    <name evidence="22" type="ORF">CUNI_LOCUS19798</name>
</gene>
<dbReference type="PROSITE" id="PS50011">
    <property type="entry name" value="PROTEIN_KINASE_DOM"/>
    <property type="match status" value="1"/>
</dbReference>
<dbReference type="InterPro" id="IPR001245">
    <property type="entry name" value="Ser-Thr/Tyr_kinase_cat_dom"/>
</dbReference>
<keyword evidence="10 17" id="KW-0067">ATP-binding</keyword>
<evidence type="ECO:0000259" key="21">
    <source>
        <dbReference type="PROSITE" id="PS50011"/>
    </source>
</evidence>
<evidence type="ECO:0000256" key="13">
    <source>
        <dbReference type="ARBA" id="ARBA00051245"/>
    </source>
</evidence>
<dbReference type="FunFam" id="1.10.510.10:FF:000554">
    <property type="entry name" value="Predicted protein"/>
    <property type="match status" value="1"/>
</dbReference>
<feature type="domain" description="Protein kinase" evidence="21">
    <location>
        <begin position="356"/>
        <end position="616"/>
    </location>
</feature>
<dbReference type="Gene3D" id="2.30.29.30">
    <property type="entry name" value="Pleckstrin-homology domain (PH domain)/Phosphotyrosine-binding domain (PTB)"/>
    <property type="match status" value="1"/>
</dbReference>
<dbReference type="InterPro" id="IPR000980">
    <property type="entry name" value="SH2"/>
</dbReference>
<dbReference type="SMART" id="SM00252">
    <property type="entry name" value="SH2"/>
    <property type="match status" value="1"/>
</dbReference>
<dbReference type="InterPro" id="IPR001452">
    <property type="entry name" value="SH3_domain"/>
</dbReference>
<comment type="catalytic activity">
    <reaction evidence="13 17">
        <text>L-tyrosyl-[protein] + ATP = O-phospho-L-tyrosyl-[protein] + ADP + H(+)</text>
        <dbReference type="Rhea" id="RHEA:10596"/>
        <dbReference type="Rhea" id="RHEA-COMP:10136"/>
        <dbReference type="Rhea" id="RHEA-COMP:20101"/>
        <dbReference type="ChEBI" id="CHEBI:15378"/>
        <dbReference type="ChEBI" id="CHEBI:30616"/>
        <dbReference type="ChEBI" id="CHEBI:46858"/>
        <dbReference type="ChEBI" id="CHEBI:61978"/>
        <dbReference type="ChEBI" id="CHEBI:456216"/>
        <dbReference type="EC" id="2.7.10.2"/>
    </reaction>
</comment>
<dbReference type="InterPro" id="IPR036028">
    <property type="entry name" value="SH3-like_dom_sf"/>
</dbReference>
<dbReference type="InterPro" id="IPR050198">
    <property type="entry name" value="Non-receptor_tyrosine_kinases"/>
</dbReference>
<dbReference type="SMART" id="SM00233">
    <property type="entry name" value="PH"/>
    <property type="match status" value="1"/>
</dbReference>
<dbReference type="GO" id="GO:0035556">
    <property type="term" value="P:intracellular signal transduction"/>
    <property type="evidence" value="ECO:0007669"/>
    <property type="project" value="InterPro"/>
</dbReference>
<feature type="domain" description="PH" evidence="20">
    <location>
        <begin position="20"/>
        <end position="130"/>
    </location>
</feature>
<dbReference type="SMART" id="SM00219">
    <property type="entry name" value="TyrKc"/>
    <property type="match status" value="1"/>
</dbReference>
<evidence type="ECO:0000256" key="6">
    <source>
        <dbReference type="ARBA" id="ARBA00022741"/>
    </source>
</evidence>
<evidence type="ECO:0000256" key="17">
    <source>
        <dbReference type="RuleBase" id="RU362096"/>
    </source>
</evidence>
<reference evidence="22" key="1">
    <citation type="submission" date="2021-04" db="EMBL/GenBank/DDBJ databases">
        <authorList>
            <consortium name="Molecular Ecology Group"/>
        </authorList>
    </citation>
    <scope>NUCLEOTIDE SEQUENCE</scope>
</reference>
<dbReference type="AlphaFoldDB" id="A0A8S4A1K3"/>
<keyword evidence="7 16" id="KW-0863">Zinc-finger</keyword>
<dbReference type="PROSITE" id="PS50002">
    <property type="entry name" value="SH3"/>
    <property type="match status" value="1"/>
</dbReference>
<dbReference type="PRINTS" id="PR00109">
    <property type="entry name" value="TYRKINASE"/>
</dbReference>
<evidence type="ECO:0000256" key="12">
    <source>
        <dbReference type="ARBA" id="ARBA00023137"/>
    </source>
</evidence>
<dbReference type="Pfam" id="PF00169">
    <property type="entry name" value="PH"/>
    <property type="match status" value="1"/>
</dbReference>
<evidence type="ECO:0000256" key="2">
    <source>
        <dbReference type="ARBA" id="ARBA00022443"/>
    </source>
</evidence>
<evidence type="ECO:0000256" key="11">
    <source>
        <dbReference type="ARBA" id="ARBA00022999"/>
    </source>
</evidence>
<dbReference type="PROSITE" id="PS50003">
    <property type="entry name" value="PH_DOMAIN"/>
    <property type="match status" value="1"/>
</dbReference>
<dbReference type="SUPFAM" id="SSF50044">
    <property type="entry name" value="SH3-domain"/>
    <property type="match status" value="1"/>
</dbReference>
<keyword evidence="6 17" id="KW-0547">Nucleotide-binding</keyword>
<dbReference type="InterPro" id="IPR036860">
    <property type="entry name" value="SH2_dom_sf"/>
</dbReference>
<sequence>MSGLPEKVKGRPSLNGVYGPVIKAGVLCKRAVIKGKTFHAQNYKNRLFELTENFLAYYEGDLQNKGKQKGVISLVVMKVVREVEDRKLEDKDNVFQIVYSEKNDFSTMYVQASSNEERQAWLDAIRAGALKAGAQFFNKYHTGVWTKKKPYYNCCHQSDRNAVGCKGEQYSSSPPVPPVPPPRETAANKEYVAMYDYDPTDEWGLELVQGEKYIILDDSADNWWLARNVDGKQGYIPSNYIKLNCGLELFEWYYKDCSRELSKTLLLNAKKEGTFLVRDSVSSPGEYTLSIFTTENEGNVRHYQIKRNNAGQYYISANYPQNSIQELVHYHKHNAGGIYTRLRDPPPRGNKPSTAGFGHKRGRRGCFGVVYEGTYLNGHTLTPVAIKEMTVKPSSDEVLQEFKTMTQLRHPNLVQLYGVILNQTPQMIITELLNHGALNGYLQRHRRRLFYKPNDLLDIAVQASVGCGMEYLDKKNIIHRDLAARNCLVGKDGVVKVGDFGLARIVLDDDEYQMSEGTKFPFKWAPPEVLYHRKFSSKSDVWAFGILLWEIYSFGEMPYSGMRNPEVLKFVAEEGKRLEKPRAAPVPVYEVMKQCWAALPQERPTFNRIRTSLERLNARGDYISTDDP</sequence>
<dbReference type="InterPro" id="IPR001562">
    <property type="entry name" value="Znf_Btk_motif"/>
</dbReference>
<dbReference type="Gene3D" id="2.30.30.40">
    <property type="entry name" value="SH3 Domains"/>
    <property type="match status" value="1"/>
</dbReference>
<keyword evidence="23" id="KW-1185">Reference proteome</keyword>
<dbReference type="PRINTS" id="PR00401">
    <property type="entry name" value="SH2DOMAIN"/>
</dbReference>
<dbReference type="GO" id="GO:0004715">
    <property type="term" value="F:non-membrane spanning protein tyrosine kinase activity"/>
    <property type="evidence" value="ECO:0007669"/>
    <property type="project" value="UniProtKB-EC"/>
</dbReference>
<evidence type="ECO:0000256" key="8">
    <source>
        <dbReference type="ARBA" id="ARBA00022777"/>
    </source>
</evidence>
<evidence type="ECO:0000256" key="16">
    <source>
        <dbReference type="PROSITE-ProRule" id="PRU00432"/>
    </source>
</evidence>
<keyword evidence="12 17" id="KW-0829">Tyrosine-protein kinase</keyword>
<dbReference type="InterPro" id="IPR008266">
    <property type="entry name" value="Tyr_kinase_AS"/>
</dbReference>
<evidence type="ECO:0000313" key="23">
    <source>
        <dbReference type="Proteomes" id="UP000678393"/>
    </source>
</evidence>
<evidence type="ECO:0000256" key="9">
    <source>
        <dbReference type="ARBA" id="ARBA00022833"/>
    </source>
</evidence>
<dbReference type="InterPro" id="IPR020635">
    <property type="entry name" value="Tyr_kinase_cat_dom"/>
</dbReference>
<dbReference type="SUPFAM" id="SSF56112">
    <property type="entry name" value="Protein kinase-like (PK-like)"/>
    <property type="match status" value="1"/>
</dbReference>
<dbReference type="PROSITE" id="PS51113">
    <property type="entry name" value="ZF_BTK"/>
    <property type="match status" value="1"/>
</dbReference>
<dbReference type="Proteomes" id="UP000678393">
    <property type="component" value="Unassembled WGS sequence"/>
</dbReference>
<keyword evidence="3" id="KW-0597">Phosphoprotein</keyword>
<keyword evidence="2 15" id="KW-0728">SH3 domain</keyword>
<dbReference type="Pfam" id="PF00018">
    <property type="entry name" value="SH3_1"/>
    <property type="match status" value="1"/>
</dbReference>
<dbReference type="PROSITE" id="PS50001">
    <property type="entry name" value="SH2"/>
    <property type="match status" value="1"/>
</dbReference>
<keyword evidence="5" id="KW-0479">Metal-binding</keyword>
<dbReference type="Pfam" id="PF00017">
    <property type="entry name" value="SH2"/>
    <property type="match status" value="1"/>
</dbReference>
<protein>
    <recommendedName>
        <fullName evidence="17">Tyrosine-protein kinase</fullName>
        <ecNumber evidence="17">2.7.10.2</ecNumber>
    </recommendedName>
</protein>
<feature type="domain" description="SH2" evidence="18">
    <location>
        <begin position="252"/>
        <end position="346"/>
    </location>
</feature>
<dbReference type="EC" id="2.7.10.2" evidence="17"/>
<dbReference type="OrthoDB" id="28230at2759"/>
<evidence type="ECO:0000256" key="1">
    <source>
        <dbReference type="ARBA" id="ARBA00001947"/>
    </source>
</evidence>
<dbReference type="InterPro" id="IPR001849">
    <property type="entry name" value="PH_domain"/>
</dbReference>
<organism evidence="22 23">
    <name type="scientific">Candidula unifasciata</name>
    <dbReference type="NCBI Taxonomy" id="100452"/>
    <lineage>
        <taxon>Eukaryota</taxon>
        <taxon>Metazoa</taxon>
        <taxon>Spiralia</taxon>
        <taxon>Lophotrochozoa</taxon>
        <taxon>Mollusca</taxon>
        <taxon>Gastropoda</taxon>
        <taxon>Heterobranchia</taxon>
        <taxon>Euthyneura</taxon>
        <taxon>Panpulmonata</taxon>
        <taxon>Eupulmonata</taxon>
        <taxon>Stylommatophora</taxon>
        <taxon>Helicina</taxon>
        <taxon>Helicoidea</taxon>
        <taxon>Geomitridae</taxon>
        <taxon>Candidula</taxon>
    </lineage>
</organism>
<comment type="caution">
    <text evidence="22">The sequence shown here is derived from an EMBL/GenBank/DDBJ whole genome shotgun (WGS) entry which is preliminary data.</text>
</comment>
<dbReference type="SMART" id="SM00326">
    <property type="entry name" value="SH3"/>
    <property type="match status" value="1"/>
</dbReference>
<dbReference type="GO" id="GO:0005524">
    <property type="term" value="F:ATP binding"/>
    <property type="evidence" value="ECO:0007669"/>
    <property type="project" value="UniProtKB-KW"/>
</dbReference>
<dbReference type="Pfam" id="PF07714">
    <property type="entry name" value="PK_Tyr_Ser-Thr"/>
    <property type="match status" value="1"/>
</dbReference>
<dbReference type="GO" id="GO:0008270">
    <property type="term" value="F:zinc ion binding"/>
    <property type="evidence" value="ECO:0007669"/>
    <property type="project" value="UniProtKB-KW"/>
</dbReference>
<dbReference type="PROSITE" id="PS00109">
    <property type="entry name" value="PROTEIN_KINASE_TYR"/>
    <property type="match status" value="1"/>
</dbReference>
<dbReference type="InterPro" id="IPR011993">
    <property type="entry name" value="PH-like_dom_sf"/>
</dbReference>
<dbReference type="SUPFAM" id="SSF55550">
    <property type="entry name" value="SH2 domain"/>
    <property type="match status" value="1"/>
</dbReference>
<dbReference type="Gene3D" id="3.30.505.10">
    <property type="entry name" value="SH2 domain"/>
    <property type="match status" value="1"/>
</dbReference>
<evidence type="ECO:0000256" key="5">
    <source>
        <dbReference type="ARBA" id="ARBA00022723"/>
    </source>
</evidence>
<evidence type="ECO:0000256" key="10">
    <source>
        <dbReference type="ARBA" id="ARBA00022840"/>
    </source>
</evidence>
<dbReference type="GO" id="GO:0005737">
    <property type="term" value="C:cytoplasm"/>
    <property type="evidence" value="ECO:0007669"/>
    <property type="project" value="UniProtKB-ARBA"/>
</dbReference>
<feature type="domain" description="SH3" evidence="19">
    <location>
        <begin position="186"/>
        <end position="246"/>
    </location>
</feature>
<dbReference type="Gene3D" id="1.10.510.10">
    <property type="entry name" value="Transferase(Phosphotransferase) domain 1"/>
    <property type="match status" value="1"/>
</dbReference>
<accession>A0A8S4A1K3</accession>
<evidence type="ECO:0000256" key="4">
    <source>
        <dbReference type="ARBA" id="ARBA00022679"/>
    </source>
</evidence>
<evidence type="ECO:0000259" key="19">
    <source>
        <dbReference type="PROSITE" id="PS50002"/>
    </source>
</evidence>
<keyword evidence="11 14" id="KW-0727">SH2 domain</keyword>
<dbReference type="CDD" id="cd00192">
    <property type="entry name" value="PTKc"/>
    <property type="match status" value="1"/>
</dbReference>
<keyword evidence="8 17" id="KW-0418">Kinase</keyword>
<comment type="similarity">
    <text evidence="17">Belongs to the protein kinase superfamily. Tyr protein kinase family.</text>
</comment>
<keyword evidence="9" id="KW-0862">Zinc</keyword>
<dbReference type="InterPro" id="IPR000719">
    <property type="entry name" value="Prot_kinase_dom"/>
</dbReference>